<dbReference type="AlphaFoldDB" id="L1MKN3"/>
<dbReference type="PATRIC" id="fig|1035195.3.peg.532"/>
<dbReference type="OrthoDB" id="3746369at2"/>
<comment type="caution">
    <text evidence="2">The sequence shown here is derived from an EMBL/GenBank/DDBJ whole genome shotgun (WGS) entry which is preliminary data.</text>
</comment>
<dbReference type="RefSeq" id="WP_006062844.1">
    <property type="nucleotide sequence ID" value="NZ_KB290827.1"/>
</dbReference>
<sequence length="169" mass="19092">MRYVVLGLLIFAPRTIYQLNKQFQVLLFYQASLGSIRTALQALVRDGNATVTETIENGRLKKIYSPTERGIATFQEWMHSPISGSNLGTAMLSRLYFLGLIDAPSDRHTILTMMLTRAQKELADLESLDRELPTLPHEHRFQRATLDYGIASTAFCVKFLQDLITSEAP</sequence>
<name>L1MKN3_9CORY</name>
<dbReference type="STRING" id="1035195.HMPREF9997_00594"/>
<dbReference type="Proteomes" id="UP000010445">
    <property type="component" value="Unassembled WGS sequence"/>
</dbReference>
<dbReference type="InterPro" id="IPR036388">
    <property type="entry name" value="WH-like_DNA-bd_sf"/>
</dbReference>
<protein>
    <submittedName>
        <fullName evidence="2">Transcriptional regulator, PadR family</fullName>
    </submittedName>
</protein>
<accession>L1MKN3</accession>
<evidence type="ECO:0000313" key="2">
    <source>
        <dbReference type="EMBL" id="EKX91524.1"/>
    </source>
</evidence>
<reference evidence="2 3" key="1">
    <citation type="submission" date="2012-05" db="EMBL/GenBank/DDBJ databases">
        <authorList>
            <person name="Weinstock G."/>
            <person name="Sodergren E."/>
            <person name="Lobos E.A."/>
            <person name="Fulton L."/>
            <person name="Fulton R."/>
            <person name="Courtney L."/>
            <person name="Fronick C."/>
            <person name="O'Laughlin M."/>
            <person name="Godfrey J."/>
            <person name="Wilson R.M."/>
            <person name="Miner T."/>
            <person name="Farmer C."/>
            <person name="Delehaunty K."/>
            <person name="Cordes M."/>
            <person name="Minx P."/>
            <person name="Tomlinson C."/>
            <person name="Chen J."/>
            <person name="Wollam A."/>
            <person name="Pepin K.H."/>
            <person name="Bhonagiri V."/>
            <person name="Zhang X."/>
            <person name="Suruliraj S."/>
            <person name="Warren W."/>
            <person name="Mitreva M."/>
            <person name="Mardis E.R."/>
            <person name="Wilson R.K."/>
        </authorList>
    </citation>
    <scope>NUCLEOTIDE SEQUENCE [LARGE SCALE GENOMIC DNA]</scope>
    <source>
        <strain evidence="2 3">F0235</strain>
    </source>
</reference>
<dbReference type="eggNOG" id="COG1695">
    <property type="taxonomic scope" value="Bacteria"/>
</dbReference>
<keyword evidence="3" id="KW-1185">Reference proteome</keyword>
<evidence type="ECO:0000313" key="3">
    <source>
        <dbReference type="Proteomes" id="UP000010445"/>
    </source>
</evidence>
<dbReference type="InterPro" id="IPR036390">
    <property type="entry name" value="WH_DNA-bd_sf"/>
</dbReference>
<gene>
    <name evidence="2" type="ORF">HMPREF9997_00594</name>
</gene>
<proteinExistence type="predicted"/>
<organism evidence="2 3">
    <name type="scientific">Corynebacterium durum F0235</name>
    <dbReference type="NCBI Taxonomy" id="1035195"/>
    <lineage>
        <taxon>Bacteria</taxon>
        <taxon>Bacillati</taxon>
        <taxon>Actinomycetota</taxon>
        <taxon>Actinomycetes</taxon>
        <taxon>Mycobacteriales</taxon>
        <taxon>Corynebacteriaceae</taxon>
        <taxon>Corynebacterium</taxon>
    </lineage>
</organism>
<feature type="domain" description="Transcription regulator PadR C-terminal" evidence="1">
    <location>
        <begin position="92"/>
        <end position="164"/>
    </location>
</feature>
<dbReference type="EMBL" id="AMEM01000011">
    <property type="protein sequence ID" value="EKX91524.1"/>
    <property type="molecule type" value="Genomic_DNA"/>
</dbReference>
<dbReference type="SUPFAM" id="SSF46785">
    <property type="entry name" value="Winged helix' DNA-binding domain"/>
    <property type="match status" value="1"/>
</dbReference>
<dbReference type="Pfam" id="PF10400">
    <property type="entry name" value="Vir_act_alpha_C"/>
    <property type="match status" value="1"/>
</dbReference>
<dbReference type="HOGENOM" id="CLU_089258_1_0_11"/>
<dbReference type="Gene3D" id="6.10.140.1570">
    <property type="match status" value="1"/>
</dbReference>
<dbReference type="Gene3D" id="1.10.10.10">
    <property type="entry name" value="Winged helix-like DNA-binding domain superfamily/Winged helix DNA-binding domain"/>
    <property type="match status" value="1"/>
</dbReference>
<dbReference type="InterPro" id="IPR018309">
    <property type="entry name" value="Tscrpt_reg_PadR_C"/>
</dbReference>
<evidence type="ECO:0000259" key="1">
    <source>
        <dbReference type="Pfam" id="PF10400"/>
    </source>
</evidence>